<evidence type="ECO:0000256" key="13">
    <source>
        <dbReference type="RuleBase" id="RU361217"/>
    </source>
</evidence>
<comment type="catalytic activity">
    <reaction evidence="13">
        <text>a quinone + sn-glycerol 3-phosphate = dihydroxyacetone phosphate + a quinol</text>
        <dbReference type="Rhea" id="RHEA:18977"/>
        <dbReference type="ChEBI" id="CHEBI:24646"/>
        <dbReference type="ChEBI" id="CHEBI:57597"/>
        <dbReference type="ChEBI" id="CHEBI:57642"/>
        <dbReference type="ChEBI" id="CHEBI:132124"/>
        <dbReference type="EC" id="1.1.5.3"/>
    </reaction>
</comment>
<gene>
    <name evidence="18" type="ORF">R9X50_00134400</name>
</gene>
<proteinExistence type="inferred from homology"/>
<dbReference type="FunFam" id="3.30.9.10:FF:000001">
    <property type="entry name" value="Glycerol-3-phosphate dehydrogenase"/>
    <property type="match status" value="1"/>
</dbReference>
<evidence type="ECO:0000256" key="2">
    <source>
        <dbReference type="ARBA" id="ARBA00004173"/>
    </source>
</evidence>
<organism evidence="18 19">
    <name type="scientific">Acrodontium crateriforme</name>
    <dbReference type="NCBI Taxonomy" id="150365"/>
    <lineage>
        <taxon>Eukaryota</taxon>
        <taxon>Fungi</taxon>
        <taxon>Dikarya</taxon>
        <taxon>Ascomycota</taxon>
        <taxon>Pezizomycotina</taxon>
        <taxon>Dothideomycetes</taxon>
        <taxon>Dothideomycetidae</taxon>
        <taxon>Mycosphaerellales</taxon>
        <taxon>Teratosphaeriaceae</taxon>
        <taxon>Acrodontium</taxon>
    </lineage>
</organism>
<evidence type="ECO:0000256" key="6">
    <source>
        <dbReference type="ARBA" id="ARBA00022723"/>
    </source>
</evidence>
<evidence type="ECO:0000256" key="7">
    <source>
        <dbReference type="ARBA" id="ARBA00022737"/>
    </source>
</evidence>
<dbReference type="GO" id="GO:0005739">
    <property type="term" value="C:mitochondrion"/>
    <property type="evidence" value="ECO:0007669"/>
    <property type="project" value="UniProtKB-SubCell"/>
</dbReference>
<dbReference type="EMBL" id="CP138581">
    <property type="protein sequence ID" value="WPG98552.1"/>
    <property type="molecule type" value="Genomic_DNA"/>
</dbReference>
<keyword evidence="15" id="KW-0812">Transmembrane</keyword>
<evidence type="ECO:0000256" key="11">
    <source>
        <dbReference type="ARBA" id="ARBA00023002"/>
    </source>
</evidence>
<reference evidence="18 19" key="1">
    <citation type="submission" date="2023-11" db="EMBL/GenBank/DDBJ databases">
        <title>An acidophilic fungus is an integral part of prey digestion in a carnivorous sundew plant.</title>
        <authorList>
            <person name="Tsai I.J."/>
        </authorList>
    </citation>
    <scope>NUCLEOTIDE SEQUENCE [LARGE SCALE GENOMIC DNA]</scope>
    <source>
        <strain evidence="18">169a</strain>
    </source>
</reference>
<dbReference type="InterPro" id="IPR038299">
    <property type="entry name" value="DAO_C_sf"/>
</dbReference>
<keyword evidence="6" id="KW-0479">Metal-binding</keyword>
<dbReference type="Proteomes" id="UP001303373">
    <property type="component" value="Chromosome 2"/>
</dbReference>
<dbReference type="InterPro" id="IPR031656">
    <property type="entry name" value="DAO_C"/>
</dbReference>
<evidence type="ECO:0000313" key="19">
    <source>
        <dbReference type="Proteomes" id="UP001303373"/>
    </source>
</evidence>
<evidence type="ECO:0000259" key="16">
    <source>
        <dbReference type="Pfam" id="PF01266"/>
    </source>
</evidence>
<keyword evidence="7" id="KW-0677">Repeat</keyword>
<evidence type="ECO:0000256" key="12">
    <source>
        <dbReference type="ARBA" id="ARBA00023128"/>
    </source>
</evidence>
<dbReference type="GO" id="GO:0004368">
    <property type="term" value="F:glycerol-3-phosphate dehydrogenase (quinone) activity"/>
    <property type="evidence" value="ECO:0007669"/>
    <property type="project" value="UniProtKB-EC"/>
</dbReference>
<feature type="domain" description="Alpha-glycerophosphate oxidase C-terminal" evidence="17">
    <location>
        <begin position="511"/>
        <end position="638"/>
    </location>
</feature>
<feature type="region of interest" description="Disordered" evidence="14">
    <location>
        <begin position="41"/>
        <end position="62"/>
    </location>
</feature>
<keyword evidence="19" id="KW-1185">Reference proteome</keyword>
<evidence type="ECO:0000256" key="4">
    <source>
        <dbReference type="ARBA" id="ARBA00013029"/>
    </source>
</evidence>
<comment type="cofactor">
    <cofactor evidence="1 13">
        <name>FAD</name>
        <dbReference type="ChEBI" id="CHEBI:57692"/>
    </cofactor>
</comment>
<name>A0AAQ3M1W6_9PEZI</name>
<dbReference type="SUPFAM" id="SSF54373">
    <property type="entry name" value="FAD-linked reductases, C-terminal domain"/>
    <property type="match status" value="1"/>
</dbReference>
<dbReference type="GO" id="GO:0046872">
    <property type="term" value="F:metal ion binding"/>
    <property type="evidence" value="ECO:0007669"/>
    <property type="project" value="UniProtKB-KW"/>
</dbReference>
<dbReference type="Gene3D" id="3.50.50.60">
    <property type="entry name" value="FAD/NAD(P)-binding domain"/>
    <property type="match status" value="1"/>
</dbReference>
<dbReference type="Pfam" id="PF01266">
    <property type="entry name" value="DAO"/>
    <property type="match status" value="1"/>
</dbReference>
<evidence type="ECO:0000256" key="15">
    <source>
        <dbReference type="SAM" id="Phobius"/>
    </source>
</evidence>
<dbReference type="InterPro" id="IPR000447">
    <property type="entry name" value="G3P_DH_FAD-dep"/>
</dbReference>
<evidence type="ECO:0000256" key="10">
    <source>
        <dbReference type="ARBA" id="ARBA00022946"/>
    </source>
</evidence>
<keyword evidence="9" id="KW-0106">Calcium</keyword>
<protein>
    <recommendedName>
        <fullName evidence="4 13">Glycerol-3-phosphate dehydrogenase</fullName>
        <ecNumber evidence="4 13">1.1.5.3</ecNumber>
    </recommendedName>
</protein>
<dbReference type="PANTHER" id="PTHR11985">
    <property type="entry name" value="GLYCEROL-3-PHOSPHATE DEHYDROGENASE"/>
    <property type="match status" value="1"/>
</dbReference>
<keyword evidence="8" id="KW-0274">FAD</keyword>
<dbReference type="InterPro" id="IPR036188">
    <property type="entry name" value="FAD/NAD-bd_sf"/>
</dbReference>
<dbReference type="PRINTS" id="PR01001">
    <property type="entry name" value="FADG3PDH"/>
</dbReference>
<accession>A0AAQ3M1W6</accession>
<dbReference type="FunFam" id="1.10.8.870:FF:000001">
    <property type="entry name" value="Glycerol-3-phosphate dehydrogenase"/>
    <property type="match status" value="1"/>
</dbReference>
<evidence type="ECO:0000256" key="3">
    <source>
        <dbReference type="ARBA" id="ARBA00007330"/>
    </source>
</evidence>
<dbReference type="AlphaFoldDB" id="A0AAQ3M1W6"/>
<dbReference type="EC" id="1.1.5.3" evidence="4 13"/>
<keyword evidence="10" id="KW-0809">Transit peptide</keyword>
<dbReference type="SUPFAM" id="SSF51905">
    <property type="entry name" value="FAD/NAD(P)-binding domain"/>
    <property type="match status" value="1"/>
</dbReference>
<feature type="compositionally biased region" description="Polar residues" evidence="14">
    <location>
        <begin position="705"/>
        <end position="714"/>
    </location>
</feature>
<dbReference type="Gene3D" id="1.10.8.870">
    <property type="entry name" value="Alpha-glycerophosphate oxidase, cap domain"/>
    <property type="match status" value="1"/>
</dbReference>
<feature type="domain" description="FAD dependent oxidoreductase" evidence="16">
    <location>
        <begin position="97"/>
        <end position="468"/>
    </location>
</feature>
<evidence type="ECO:0000256" key="9">
    <source>
        <dbReference type="ARBA" id="ARBA00022837"/>
    </source>
</evidence>
<evidence type="ECO:0000256" key="1">
    <source>
        <dbReference type="ARBA" id="ARBA00001974"/>
    </source>
</evidence>
<feature type="region of interest" description="Disordered" evidence="14">
    <location>
        <begin position="684"/>
        <end position="714"/>
    </location>
</feature>
<keyword evidence="5 13" id="KW-0285">Flavoprotein</keyword>
<dbReference type="Pfam" id="PF16901">
    <property type="entry name" value="DAO_C"/>
    <property type="match status" value="1"/>
</dbReference>
<keyword evidence="15" id="KW-0472">Membrane</keyword>
<evidence type="ECO:0000259" key="17">
    <source>
        <dbReference type="Pfam" id="PF16901"/>
    </source>
</evidence>
<dbReference type="GO" id="GO:0006072">
    <property type="term" value="P:glycerol-3-phosphate metabolic process"/>
    <property type="evidence" value="ECO:0007669"/>
    <property type="project" value="UniProtKB-UniRule"/>
</dbReference>
<dbReference type="Gene3D" id="3.30.9.10">
    <property type="entry name" value="D-Amino Acid Oxidase, subunit A, domain 2"/>
    <property type="match status" value="1"/>
</dbReference>
<feature type="compositionally biased region" description="Basic and acidic residues" evidence="14">
    <location>
        <begin position="684"/>
        <end position="696"/>
    </location>
</feature>
<dbReference type="PANTHER" id="PTHR11985:SF15">
    <property type="entry name" value="GLYCEROL-3-PHOSPHATE DEHYDROGENASE, MITOCHONDRIAL"/>
    <property type="match status" value="1"/>
</dbReference>
<comment type="subcellular location">
    <subcellularLocation>
        <location evidence="2">Mitochondrion</location>
    </subcellularLocation>
</comment>
<dbReference type="InterPro" id="IPR006076">
    <property type="entry name" value="FAD-dep_OxRdtase"/>
</dbReference>
<keyword evidence="15" id="KW-1133">Transmembrane helix</keyword>
<evidence type="ECO:0000256" key="8">
    <source>
        <dbReference type="ARBA" id="ARBA00022827"/>
    </source>
</evidence>
<evidence type="ECO:0000313" key="18">
    <source>
        <dbReference type="EMBL" id="WPG98552.1"/>
    </source>
</evidence>
<sequence>MASRRTAGRLLKGLGYASAAGAVGAGTLYFVYRPRDVPGLEGASVPPPTYNEGGIFRPPQFPKEKSRAEQIADLKASAGAAFKQAANGAKADNTEYDLLVIGGGATGTGIALDAASRGLKVALVERDDFASGTSSKSTKLVHGGVRYLEKAVFELDYNQYALVKEALRERRYFLDTAPHLSSWLPIMIPVEKWWQAPYFWAGTKFYDFLAGSENIETSYFMTRSKALEAFPMLKKDGLWGALVYYDGAHNDSRMNISLAMTAALYGATMVNHMEVVGLEKDANGQLCGARVKDLVSEKNGNGGDEFTIKAKGIINATGPFCDSLRKMDDQKVSEIVAPSSGVHVILPGYFSPSNMGLIDPHTSDGRVIFFLPWQGNTIAGTTDAPCDIQANPVAGEKEIEWILEEVQNYLQPDIKVRRGDVLAAWSGIRPLVRDPKKSKSEGLVRNHLVTTSDSGLITISGGKWTTYRQMAEEAVDEAISHFKLQPSAITSPPLVSGVQGFRENLNLDGSCQTHAVRLIGAHGFSKTLFINLIQHYGLDTEVAKHLTTAYGDRAWTVAALCGPTESRFPVRGIRISELYPFVDGEVRYAVRHEYAETAVDVLSRRTRLAFLNAQATLEALPKVIDLMADELNWSKARKDQEWKDSVLFLGSMGLPKSKLQLTRAQVEAGDVGKYEDEEYAMYARHDKPSETLESDSKLGGIKNPVMSTDSPANA</sequence>
<keyword evidence="11 13" id="KW-0560">Oxidoreductase</keyword>
<dbReference type="PROSITE" id="PS00978">
    <property type="entry name" value="FAD_G3PDH_2"/>
    <property type="match status" value="1"/>
</dbReference>
<comment type="similarity">
    <text evidence="3 13">Belongs to the FAD-dependent glycerol-3-phosphate dehydrogenase family.</text>
</comment>
<evidence type="ECO:0000256" key="14">
    <source>
        <dbReference type="SAM" id="MobiDB-lite"/>
    </source>
</evidence>
<feature type="transmembrane region" description="Helical" evidence="15">
    <location>
        <begin position="14"/>
        <end position="32"/>
    </location>
</feature>
<dbReference type="PROSITE" id="PS00977">
    <property type="entry name" value="FAD_G3PDH_1"/>
    <property type="match status" value="1"/>
</dbReference>
<evidence type="ECO:0000256" key="5">
    <source>
        <dbReference type="ARBA" id="ARBA00022630"/>
    </source>
</evidence>
<keyword evidence="12" id="KW-0496">Mitochondrion</keyword>